<gene>
    <name evidence="12" type="ORF">KSP39_PZI007550</name>
</gene>
<feature type="region of interest" description="Disordered" evidence="11">
    <location>
        <begin position="382"/>
        <end position="424"/>
    </location>
</feature>
<organism evidence="12 13">
    <name type="scientific">Platanthera zijinensis</name>
    <dbReference type="NCBI Taxonomy" id="2320716"/>
    <lineage>
        <taxon>Eukaryota</taxon>
        <taxon>Viridiplantae</taxon>
        <taxon>Streptophyta</taxon>
        <taxon>Embryophyta</taxon>
        <taxon>Tracheophyta</taxon>
        <taxon>Spermatophyta</taxon>
        <taxon>Magnoliopsida</taxon>
        <taxon>Liliopsida</taxon>
        <taxon>Asparagales</taxon>
        <taxon>Orchidaceae</taxon>
        <taxon>Orchidoideae</taxon>
        <taxon>Orchideae</taxon>
        <taxon>Orchidinae</taxon>
        <taxon>Platanthera</taxon>
    </lineage>
</organism>
<dbReference type="GO" id="GO:0005737">
    <property type="term" value="C:cytoplasm"/>
    <property type="evidence" value="ECO:0007669"/>
    <property type="project" value="UniProtKB-SubCell"/>
</dbReference>
<keyword evidence="4" id="KW-0963">Cytoplasm</keyword>
<feature type="compositionally biased region" description="Basic and acidic residues" evidence="11">
    <location>
        <begin position="37"/>
        <end position="56"/>
    </location>
</feature>
<keyword evidence="8" id="KW-0539">Nucleus</keyword>
<comment type="function">
    <text evidence="10">Protein associated with the U5 snRNP, during its maturation and its post-splicing recycling and which is required for spliceosomal tri-snRNP complex assembly in the nucleus. Has a molecular sequestering activity and transiently hinders SNRNP200 binding sites for constitutive splicing factors that intervene later during the assembly of the spliceosome and splicing. Together with its molecular sequestering activity, may also function as a molecular adapter and placeholder, coordinating the assembly of the U5 snRNP and its association with the U4/U6 di-snRNP.</text>
</comment>
<proteinExistence type="inferred from homology"/>
<evidence type="ECO:0000256" key="10">
    <source>
        <dbReference type="ARBA" id="ARBA00045970"/>
    </source>
</evidence>
<evidence type="ECO:0000256" key="7">
    <source>
        <dbReference type="ARBA" id="ARBA00023187"/>
    </source>
</evidence>
<feature type="compositionally biased region" description="Low complexity" evidence="11">
    <location>
        <begin position="21"/>
        <end position="34"/>
    </location>
</feature>
<protein>
    <recommendedName>
        <fullName evidence="9">U5 small nuclear ribonucleoprotein TSSC4</fullName>
    </recommendedName>
</protein>
<feature type="region of interest" description="Disordered" evidence="11">
    <location>
        <begin position="21"/>
        <end position="138"/>
    </location>
</feature>
<keyword evidence="6" id="KW-0747">Spliceosome</keyword>
<evidence type="ECO:0000256" key="8">
    <source>
        <dbReference type="ARBA" id="ARBA00023242"/>
    </source>
</evidence>
<reference evidence="12 13" key="1">
    <citation type="journal article" date="2022" name="Nat. Plants">
        <title>Genomes of leafy and leafless Platanthera orchids illuminate the evolution of mycoheterotrophy.</title>
        <authorList>
            <person name="Li M.H."/>
            <person name="Liu K.W."/>
            <person name="Li Z."/>
            <person name="Lu H.C."/>
            <person name="Ye Q.L."/>
            <person name="Zhang D."/>
            <person name="Wang J.Y."/>
            <person name="Li Y.F."/>
            <person name="Zhong Z.M."/>
            <person name="Liu X."/>
            <person name="Yu X."/>
            <person name="Liu D.K."/>
            <person name="Tu X.D."/>
            <person name="Liu B."/>
            <person name="Hao Y."/>
            <person name="Liao X.Y."/>
            <person name="Jiang Y.T."/>
            <person name="Sun W.H."/>
            <person name="Chen J."/>
            <person name="Chen Y.Q."/>
            <person name="Ai Y."/>
            <person name="Zhai J.W."/>
            <person name="Wu S.S."/>
            <person name="Zhou Z."/>
            <person name="Hsiao Y.Y."/>
            <person name="Wu W.L."/>
            <person name="Chen Y.Y."/>
            <person name="Lin Y.F."/>
            <person name="Hsu J.L."/>
            <person name="Li C.Y."/>
            <person name="Wang Z.W."/>
            <person name="Zhao X."/>
            <person name="Zhong W.Y."/>
            <person name="Ma X.K."/>
            <person name="Ma L."/>
            <person name="Huang J."/>
            <person name="Chen G.Z."/>
            <person name="Huang M.Z."/>
            <person name="Huang L."/>
            <person name="Peng D.H."/>
            <person name="Luo Y.B."/>
            <person name="Zou S.Q."/>
            <person name="Chen S.P."/>
            <person name="Lan S."/>
            <person name="Tsai W.C."/>
            <person name="Van de Peer Y."/>
            <person name="Liu Z.J."/>
        </authorList>
    </citation>
    <scope>NUCLEOTIDE SEQUENCE [LARGE SCALE GENOMIC DNA]</scope>
    <source>
        <strain evidence="12">Lor287</strain>
    </source>
</reference>
<evidence type="ECO:0000313" key="12">
    <source>
        <dbReference type="EMBL" id="KAK8945053.1"/>
    </source>
</evidence>
<dbReference type="AlphaFoldDB" id="A0AAP0G991"/>
<dbReference type="Proteomes" id="UP001418222">
    <property type="component" value="Unassembled WGS sequence"/>
</dbReference>
<evidence type="ECO:0000256" key="11">
    <source>
        <dbReference type="SAM" id="MobiDB-lite"/>
    </source>
</evidence>
<dbReference type="PANTHER" id="PTHR13445:SF3">
    <property type="entry name" value="U5 SMALL NUCLEAR RIBONUCLEOPROTEIN TSSC4"/>
    <property type="match status" value="1"/>
</dbReference>
<feature type="compositionally biased region" description="Acidic residues" evidence="11">
    <location>
        <begin position="82"/>
        <end position="95"/>
    </location>
</feature>
<sequence>MEDSFELRVKRLFGSQLFQSVPGSSFPSSSWSVVDGEVERREWNRERGLGPDRSEDPCSSDFADGGCFAKKRRSRRSSTGDFELDFDELDDDIDAAEGRRDDEEEEEEGRGEEVDGDVTEIRSSIGLDPTLDNEDEEDEYDRAALGGGASERLYMSDVKNHGPHLNYHSIFEDAEDDPYNGSHDFRKDPRADHLAAATRIGEDQKAAKNFPVQNYGKADLAIEDIQLKPILKRKELQDDSKPKKRVRFNHVSKADNDLKPTAVDPNSIMFDESFGLPDYIRNPSKYTYYAFEDYEDSNLANKRAFEDFRNLHEKSSNSEEQQHQQQHMDEEELPKSITFNPRRKSHDAVPVYNDFRDARESDPGVARSAHIAAGESIRVGVGRIDEVAPEETPMDMETPSENERVGSSRRGRQYRAMTATSSDV</sequence>
<comment type="subcellular location">
    <subcellularLocation>
        <location evidence="2">Cytoplasm</location>
    </subcellularLocation>
    <subcellularLocation>
        <location evidence="1">Nucleus</location>
    </subcellularLocation>
</comment>
<comment type="caution">
    <text evidence="12">The sequence shown here is derived from an EMBL/GenBank/DDBJ whole genome shotgun (WGS) entry which is preliminary data.</text>
</comment>
<feature type="compositionally biased region" description="Acidic residues" evidence="11">
    <location>
        <begin position="387"/>
        <end position="400"/>
    </location>
</feature>
<name>A0AAP0G991_9ASPA</name>
<keyword evidence="7" id="KW-0508">mRNA splicing</keyword>
<feature type="compositionally biased region" description="Acidic residues" evidence="11">
    <location>
        <begin position="102"/>
        <end position="118"/>
    </location>
</feature>
<comment type="similarity">
    <text evidence="3">Belongs to the TSSC4 family.</text>
</comment>
<dbReference type="GO" id="GO:0006397">
    <property type="term" value="P:mRNA processing"/>
    <property type="evidence" value="ECO:0007669"/>
    <property type="project" value="UniProtKB-KW"/>
</dbReference>
<evidence type="ECO:0000256" key="3">
    <source>
        <dbReference type="ARBA" id="ARBA00010362"/>
    </source>
</evidence>
<evidence type="ECO:0000313" key="13">
    <source>
        <dbReference type="Proteomes" id="UP001418222"/>
    </source>
</evidence>
<evidence type="ECO:0000256" key="6">
    <source>
        <dbReference type="ARBA" id="ARBA00022728"/>
    </source>
</evidence>
<accession>A0AAP0G991</accession>
<evidence type="ECO:0000256" key="5">
    <source>
        <dbReference type="ARBA" id="ARBA00022664"/>
    </source>
</evidence>
<keyword evidence="13" id="KW-1185">Reference proteome</keyword>
<evidence type="ECO:0000256" key="1">
    <source>
        <dbReference type="ARBA" id="ARBA00004123"/>
    </source>
</evidence>
<evidence type="ECO:0000256" key="9">
    <source>
        <dbReference type="ARBA" id="ARBA00035304"/>
    </source>
</evidence>
<evidence type="ECO:0000256" key="4">
    <source>
        <dbReference type="ARBA" id="ARBA00022490"/>
    </source>
</evidence>
<keyword evidence="5" id="KW-0507">mRNA processing</keyword>
<dbReference type="PANTHER" id="PTHR13445">
    <property type="entry name" value="TUMOR SUPPRESSING SUBTRANSFERABLE CANDIDATE 4 TSSC4"/>
    <property type="match status" value="1"/>
</dbReference>
<dbReference type="GO" id="GO:0008380">
    <property type="term" value="P:RNA splicing"/>
    <property type="evidence" value="ECO:0007669"/>
    <property type="project" value="UniProtKB-KW"/>
</dbReference>
<dbReference type="GO" id="GO:0005681">
    <property type="term" value="C:spliceosomal complex"/>
    <property type="evidence" value="ECO:0007669"/>
    <property type="project" value="UniProtKB-KW"/>
</dbReference>
<dbReference type="EMBL" id="JBBWWQ010000006">
    <property type="protein sequence ID" value="KAK8945053.1"/>
    <property type="molecule type" value="Genomic_DNA"/>
</dbReference>
<dbReference type="InterPro" id="IPR029338">
    <property type="entry name" value="TSSC4"/>
</dbReference>
<evidence type="ECO:0000256" key="2">
    <source>
        <dbReference type="ARBA" id="ARBA00004496"/>
    </source>
</evidence>